<comment type="caution">
    <text evidence="4">The sequence shown here is derived from an EMBL/GenBank/DDBJ whole genome shotgun (WGS) entry which is preliminary data.</text>
</comment>
<dbReference type="InterPro" id="IPR020843">
    <property type="entry name" value="ER"/>
</dbReference>
<dbReference type="GO" id="GO:0048038">
    <property type="term" value="F:quinone binding"/>
    <property type="evidence" value="ECO:0007669"/>
    <property type="project" value="TreeGrafter"/>
</dbReference>
<dbReference type="Pfam" id="PF00107">
    <property type="entry name" value="ADH_zinc_N"/>
    <property type="match status" value="1"/>
</dbReference>
<evidence type="ECO:0000256" key="1">
    <source>
        <dbReference type="ARBA" id="ARBA00022857"/>
    </source>
</evidence>
<gene>
    <name evidence="4" type="ORF">AX660_05330</name>
</gene>
<dbReference type="InterPro" id="IPR011032">
    <property type="entry name" value="GroES-like_sf"/>
</dbReference>
<dbReference type="AlphaFoldDB" id="A0A136A6I5"/>
<dbReference type="PANTHER" id="PTHR48106">
    <property type="entry name" value="QUINONE OXIDOREDUCTASE PIG3-RELATED"/>
    <property type="match status" value="1"/>
</dbReference>
<dbReference type="InterPro" id="IPR036291">
    <property type="entry name" value="NAD(P)-bd_dom_sf"/>
</dbReference>
<dbReference type="OrthoDB" id="9780520at2"/>
<dbReference type="SUPFAM" id="SSF51735">
    <property type="entry name" value="NAD(P)-binding Rossmann-fold domains"/>
    <property type="match status" value="1"/>
</dbReference>
<dbReference type="NCBIfam" id="TIGR02824">
    <property type="entry name" value="quinone_pig3"/>
    <property type="match status" value="1"/>
</dbReference>
<feature type="domain" description="Enoyl reductase (ER)" evidence="3">
    <location>
        <begin position="11"/>
        <end position="324"/>
    </location>
</feature>
<accession>A0A136A6I5</accession>
<dbReference type="STRING" id="1799789.AX660_05330"/>
<proteinExistence type="predicted"/>
<dbReference type="PANTHER" id="PTHR48106:SF18">
    <property type="entry name" value="QUINONE OXIDOREDUCTASE PIG3"/>
    <property type="match status" value="1"/>
</dbReference>
<sequence>MRFIDFTPGCSAQELAISETAMPRLIQGQVLVKVGAFGINRADLLQRAGKYPAPDGESPILGLEIAGEIIEISAGLATRFKVGDKVFGLVAGGAYAEYVAVHASHLLPLPASMDYIQGAALAECFLTAYQAMFVEYQLQERSSVLIHAGASGVGLAAIQLAKQANCKVVVTASSAEKLAVCLLYGADLRINYIEVDFVEVLKSQTPQPIDLIIDFVGGAYVNRNLAVLNRDGCIVQLAMLGGRYVENLDMALMLGKRATIKASTLRNRSDAYKTALTLAFERDCWAKLDSGQLKAVIDASYSASEIAQAHGRMENNLNMGKLVCYW</sequence>
<dbReference type="InterPro" id="IPR013154">
    <property type="entry name" value="ADH-like_N"/>
</dbReference>
<evidence type="ECO:0000256" key="2">
    <source>
        <dbReference type="ARBA" id="ARBA00023002"/>
    </source>
</evidence>
<dbReference type="InterPro" id="IPR014189">
    <property type="entry name" value="Quinone_OxRdtase_PIG3"/>
</dbReference>
<dbReference type="GO" id="GO:0003960">
    <property type="term" value="F:quinone reductase (NADPH) activity"/>
    <property type="evidence" value="ECO:0007669"/>
    <property type="project" value="TreeGrafter"/>
</dbReference>
<evidence type="ECO:0000313" key="4">
    <source>
        <dbReference type="EMBL" id="KXI30833.1"/>
    </source>
</evidence>
<evidence type="ECO:0000313" key="5">
    <source>
        <dbReference type="Proteomes" id="UP000070299"/>
    </source>
</evidence>
<dbReference type="GO" id="GO:0070402">
    <property type="term" value="F:NADPH binding"/>
    <property type="evidence" value="ECO:0007669"/>
    <property type="project" value="TreeGrafter"/>
</dbReference>
<dbReference type="Proteomes" id="UP000070299">
    <property type="component" value="Unassembled WGS sequence"/>
</dbReference>
<dbReference type="Gene3D" id="3.40.50.720">
    <property type="entry name" value="NAD(P)-binding Rossmann-like Domain"/>
    <property type="match status" value="1"/>
</dbReference>
<dbReference type="Pfam" id="PF08240">
    <property type="entry name" value="ADH_N"/>
    <property type="match status" value="1"/>
</dbReference>
<organism evidence="4 5">
    <name type="scientific">Paraglaciecola hydrolytica</name>
    <dbReference type="NCBI Taxonomy" id="1799789"/>
    <lineage>
        <taxon>Bacteria</taxon>
        <taxon>Pseudomonadati</taxon>
        <taxon>Pseudomonadota</taxon>
        <taxon>Gammaproteobacteria</taxon>
        <taxon>Alteromonadales</taxon>
        <taxon>Alteromonadaceae</taxon>
        <taxon>Paraglaciecola</taxon>
    </lineage>
</organism>
<dbReference type="RefSeq" id="WP_068371915.1">
    <property type="nucleotide sequence ID" value="NZ_LSNE01000002.1"/>
</dbReference>
<name>A0A136A6I5_9ALTE</name>
<protein>
    <submittedName>
        <fullName evidence="4">Zinc-binding alcohol dehydrogenase</fullName>
    </submittedName>
</protein>
<keyword evidence="5" id="KW-1185">Reference proteome</keyword>
<evidence type="ECO:0000259" key="3">
    <source>
        <dbReference type="SMART" id="SM00829"/>
    </source>
</evidence>
<dbReference type="InterPro" id="IPR013149">
    <property type="entry name" value="ADH-like_C"/>
</dbReference>
<dbReference type="SUPFAM" id="SSF50129">
    <property type="entry name" value="GroES-like"/>
    <property type="match status" value="1"/>
</dbReference>
<dbReference type="CDD" id="cd05276">
    <property type="entry name" value="p53_inducible_oxidoreductase"/>
    <property type="match status" value="1"/>
</dbReference>
<keyword evidence="1" id="KW-0521">NADP</keyword>
<keyword evidence="2" id="KW-0560">Oxidoreductase</keyword>
<dbReference type="Gene3D" id="3.90.180.10">
    <property type="entry name" value="Medium-chain alcohol dehydrogenases, catalytic domain"/>
    <property type="match status" value="1"/>
</dbReference>
<dbReference type="SMART" id="SM00829">
    <property type="entry name" value="PKS_ER"/>
    <property type="match status" value="1"/>
</dbReference>
<reference evidence="5" key="1">
    <citation type="submission" date="2016-02" db="EMBL/GenBank/DDBJ databases">
        <authorList>
            <person name="Schultz-Johansen M."/>
            <person name="Glaring M.A."/>
            <person name="Bech P.K."/>
            <person name="Stougaard P."/>
        </authorList>
    </citation>
    <scope>NUCLEOTIDE SEQUENCE [LARGE SCALE GENOMIC DNA]</scope>
    <source>
        <strain evidence="5">S66</strain>
    </source>
</reference>
<dbReference type="EMBL" id="LSNE01000002">
    <property type="protein sequence ID" value="KXI30833.1"/>
    <property type="molecule type" value="Genomic_DNA"/>
</dbReference>